<evidence type="ECO:0000256" key="2">
    <source>
        <dbReference type="ARBA" id="ARBA00023157"/>
    </source>
</evidence>
<feature type="transmembrane region" description="Helical" evidence="4">
    <location>
        <begin position="58"/>
        <end position="77"/>
    </location>
</feature>
<protein>
    <recommendedName>
        <fullName evidence="5">Pectinesterase inhibitor domain-containing protein</fullName>
    </recommendedName>
</protein>
<organism evidence="6 7">
    <name type="scientific">Eleusine coracana subsp. coracana</name>
    <dbReference type="NCBI Taxonomy" id="191504"/>
    <lineage>
        <taxon>Eukaryota</taxon>
        <taxon>Viridiplantae</taxon>
        <taxon>Streptophyta</taxon>
        <taxon>Embryophyta</taxon>
        <taxon>Tracheophyta</taxon>
        <taxon>Spermatophyta</taxon>
        <taxon>Magnoliopsida</taxon>
        <taxon>Liliopsida</taxon>
        <taxon>Poales</taxon>
        <taxon>Poaceae</taxon>
        <taxon>PACMAD clade</taxon>
        <taxon>Chloridoideae</taxon>
        <taxon>Cynodonteae</taxon>
        <taxon>Eleusininae</taxon>
        <taxon>Eleusine</taxon>
    </lineage>
</organism>
<keyword evidence="4" id="KW-1133">Transmembrane helix</keyword>
<dbReference type="CDD" id="cd15800">
    <property type="entry name" value="PMEI-like_2"/>
    <property type="match status" value="1"/>
</dbReference>
<keyword evidence="4" id="KW-0812">Transmembrane</keyword>
<dbReference type="GO" id="GO:0004857">
    <property type="term" value="F:enzyme inhibitor activity"/>
    <property type="evidence" value="ECO:0007669"/>
    <property type="project" value="InterPro"/>
</dbReference>
<dbReference type="NCBIfam" id="TIGR01614">
    <property type="entry name" value="PME_inhib"/>
    <property type="match status" value="1"/>
</dbReference>
<dbReference type="PANTHER" id="PTHR35357">
    <property type="entry name" value="OS02G0537100 PROTEIN"/>
    <property type="match status" value="1"/>
</dbReference>
<sequence length="237" mass="26073">MHGSLEQRRPPAISVAHACMPHPRATRVAYLWGPSRARPCSLLRSAQPYVRHRRRAMAGARTTLLVLALAVALLQAAPASARRSNTKYKKAAVKKICKATSFPDVCFKTAGKHVKEYRTVDALSVLHAQVDAFSKRAGAARNRVATKLRRASPAARVALTLCGKFYLDVQDNLGACRRAIRHKDAVTIRATMGMAAQDMINCDEQFRQVGEKKNPLARVNQSLGKMAEVCRSLSNMI</sequence>
<evidence type="ECO:0000313" key="6">
    <source>
        <dbReference type="EMBL" id="GJN06158.1"/>
    </source>
</evidence>
<dbReference type="Pfam" id="PF04043">
    <property type="entry name" value="PMEI"/>
    <property type="match status" value="1"/>
</dbReference>
<dbReference type="InterPro" id="IPR035513">
    <property type="entry name" value="Invertase/methylesterase_inhib"/>
</dbReference>
<dbReference type="Gene3D" id="1.20.140.40">
    <property type="entry name" value="Invertase/pectin methylesterase inhibitor family protein"/>
    <property type="match status" value="1"/>
</dbReference>
<comment type="caution">
    <text evidence="6">The sequence shown here is derived from an EMBL/GenBank/DDBJ whole genome shotgun (WGS) entry which is preliminary data.</text>
</comment>
<feature type="domain" description="Pectinesterase inhibitor" evidence="5">
    <location>
        <begin position="88"/>
        <end position="233"/>
    </location>
</feature>
<comment type="similarity">
    <text evidence="3">Belongs to the PMEI family.</text>
</comment>
<dbReference type="PANTHER" id="PTHR35357:SF22">
    <property type="entry name" value="PECTINESTERASE INHIBITOR DOMAIN-CONTAINING PROTEIN"/>
    <property type="match status" value="1"/>
</dbReference>
<dbReference type="SMART" id="SM00856">
    <property type="entry name" value="PMEI"/>
    <property type="match status" value="1"/>
</dbReference>
<keyword evidence="4" id="KW-0472">Membrane</keyword>
<evidence type="ECO:0000259" key="5">
    <source>
        <dbReference type="SMART" id="SM00856"/>
    </source>
</evidence>
<reference evidence="6" key="1">
    <citation type="journal article" date="2018" name="DNA Res.">
        <title>Multiple hybrid de novo genome assembly of finger millet, an orphan allotetraploid crop.</title>
        <authorList>
            <person name="Hatakeyama M."/>
            <person name="Aluri S."/>
            <person name="Balachadran M.T."/>
            <person name="Sivarajan S.R."/>
            <person name="Patrignani A."/>
            <person name="Gruter S."/>
            <person name="Poveda L."/>
            <person name="Shimizu-Inatsugi R."/>
            <person name="Baeten J."/>
            <person name="Francoijs K.J."/>
            <person name="Nataraja K.N."/>
            <person name="Reddy Y.A.N."/>
            <person name="Phadnis S."/>
            <person name="Ravikumar R.L."/>
            <person name="Schlapbach R."/>
            <person name="Sreeman S.M."/>
            <person name="Shimizu K.K."/>
        </authorList>
    </citation>
    <scope>NUCLEOTIDE SEQUENCE</scope>
</reference>
<proteinExistence type="inferred from homology"/>
<accession>A0AAV5D7M5</accession>
<gene>
    <name evidence="6" type="primary">ga23859</name>
    <name evidence="6" type="ORF">PR202_ga23859</name>
</gene>
<keyword evidence="1" id="KW-0732">Signal</keyword>
<evidence type="ECO:0000256" key="3">
    <source>
        <dbReference type="ARBA" id="ARBA00038471"/>
    </source>
</evidence>
<name>A0AAV5D7M5_ELECO</name>
<dbReference type="FunFam" id="1.20.140.40:FF:000003">
    <property type="entry name" value="Invertase/pectin methylesterase inhibitor family protein"/>
    <property type="match status" value="1"/>
</dbReference>
<dbReference type="InterPro" id="IPR006501">
    <property type="entry name" value="Pectinesterase_inhib_dom"/>
</dbReference>
<keyword evidence="2" id="KW-1015">Disulfide bond</keyword>
<evidence type="ECO:0000256" key="4">
    <source>
        <dbReference type="SAM" id="Phobius"/>
    </source>
</evidence>
<dbReference type="EMBL" id="BQKI01000012">
    <property type="protein sequence ID" value="GJN06158.1"/>
    <property type="molecule type" value="Genomic_DNA"/>
</dbReference>
<evidence type="ECO:0000256" key="1">
    <source>
        <dbReference type="ARBA" id="ARBA00022729"/>
    </source>
</evidence>
<dbReference type="Proteomes" id="UP001054889">
    <property type="component" value="Unassembled WGS sequence"/>
</dbReference>
<evidence type="ECO:0000313" key="7">
    <source>
        <dbReference type="Proteomes" id="UP001054889"/>
    </source>
</evidence>
<dbReference type="SUPFAM" id="SSF101148">
    <property type="entry name" value="Plant invertase/pectin methylesterase inhibitor"/>
    <property type="match status" value="1"/>
</dbReference>
<keyword evidence="7" id="KW-1185">Reference proteome</keyword>
<dbReference type="AlphaFoldDB" id="A0AAV5D7M5"/>
<reference evidence="6" key="2">
    <citation type="submission" date="2021-12" db="EMBL/GenBank/DDBJ databases">
        <title>Resequencing data analysis of finger millet.</title>
        <authorList>
            <person name="Hatakeyama M."/>
            <person name="Aluri S."/>
            <person name="Balachadran M.T."/>
            <person name="Sivarajan S.R."/>
            <person name="Poveda L."/>
            <person name="Shimizu-Inatsugi R."/>
            <person name="Schlapbach R."/>
            <person name="Sreeman S.M."/>
            <person name="Shimizu K.K."/>
        </authorList>
    </citation>
    <scope>NUCLEOTIDE SEQUENCE</scope>
</reference>